<dbReference type="RefSeq" id="WP_151582992.1">
    <property type="nucleotide sequence ID" value="NZ_WBVM01000006.1"/>
</dbReference>
<dbReference type="Gene3D" id="1.10.10.10">
    <property type="entry name" value="Winged helix-like DNA-binding domain superfamily/Winged helix DNA-binding domain"/>
    <property type="match status" value="1"/>
</dbReference>
<evidence type="ECO:0000259" key="1">
    <source>
        <dbReference type="PROSITE" id="PS50987"/>
    </source>
</evidence>
<dbReference type="InterPro" id="IPR036390">
    <property type="entry name" value="WH_DNA-bd_sf"/>
</dbReference>
<dbReference type="GO" id="GO:0046686">
    <property type="term" value="P:response to cadmium ion"/>
    <property type="evidence" value="ECO:0007669"/>
    <property type="project" value="TreeGrafter"/>
</dbReference>
<dbReference type="SMART" id="SM00418">
    <property type="entry name" value="HTH_ARSR"/>
    <property type="match status" value="1"/>
</dbReference>
<dbReference type="GO" id="GO:0032791">
    <property type="term" value="F:lead ion binding"/>
    <property type="evidence" value="ECO:0007669"/>
    <property type="project" value="TreeGrafter"/>
</dbReference>
<dbReference type="CDD" id="cd00090">
    <property type="entry name" value="HTH_ARSR"/>
    <property type="match status" value="1"/>
</dbReference>
<dbReference type="SUPFAM" id="SSF46785">
    <property type="entry name" value="Winged helix' DNA-binding domain"/>
    <property type="match status" value="1"/>
</dbReference>
<comment type="caution">
    <text evidence="2">The sequence shown here is derived from an EMBL/GenBank/DDBJ whole genome shotgun (WGS) entry which is preliminary data.</text>
</comment>
<dbReference type="GO" id="GO:0003677">
    <property type="term" value="F:DNA binding"/>
    <property type="evidence" value="ECO:0007669"/>
    <property type="project" value="TreeGrafter"/>
</dbReference>
<gene>
    <name evidence="2" type="ORF">F9L07_26965</name>
</gene>
<dbReference type="GO" id="GO:0010288">
    <property type="term" value="P:response to lead ion"/>
    <property type="evidence" value="ECO:0007669"/>
    <property type="project" value="TreeGrafter"/>
</dbReference>
<dbReference type="InterPro" id="IPR052543">
    <property type="entry name" value="HTH_Metal-responsive_Reg"/>
</dbReference>
<evidence type="ECO:0000313" key="2">
    <source>
        <dbReference type="EMBL" id="KAB2807139.1"/>
    </source>
</evidence>
<dbReference type="PROSITE" id="PS50987">
    <property type="entry name" value="HTH_ARSR_2"/>
    <property type="match status" value="1"/>
</dbReference>
<dbReference type="Pfam" id="PF12840">
    <property type="entry name" value="HTH_20"/>
    <property type="match status" value="1"/>
</dbReference>
<sequence length="224" mass="23533">MSADLARIGRALGAPARAAMVHVLLDGAPHPAGELARAAGVSSATASEHLAVLVAAGLAGVEQDGRHRRYTLTDPRIAQALELLGGPAPEPVTSLRLSREQQRVRRARTCYDHLAGLLGVALTERLVSLGWVDAALTTVTPAGRSGLAGQLGIDLDDARPTRRPLLRACRDWTERRDHVAGVLGARLADHALADGWVLRKPGSRGLTVTAHGEDALGLLGVRLP</sequence>
<evidence type="ECO:0000313" key="3">
    <source>
        <dbReference type="Proteomes" id="UP000449906"/>
    </source>
</evidence>
<dbReference type="InterPro" id="IPR011991">
    <property type="entry name" value="ArsR-like_HTH"/>
</dbReference>
<dbReference type="AlphaFoldDB" id="A0A7J5DQU6"/>
<dbReference type="InterPro" id="IPR001845">
    <property type="entry name" value="HTH_ArsR_DNA-bd_dom"/>
</dbReference>
<dbReference type="InterPro" id="IPR036388">
    <property type="entry name" value="WH-like_DNA-bd_sf"/>
</dbReference>
<proteinExistence type="predicted"/>
<dbReference type="NCBIfam" id="NF033788">
    <property type="entry name" value="HTH_metalloreg"/>
    <property type="match status" value="1"/>
</dbReference>
<reference evidence="2 3" key="1">
    <citation type="submission" date="2019-09" db="EMBL/GenBank/DDBJ databases">
        <title>Pimelobacter sp. isolated from Paulinella.</title>
        <authorList>
            <person name="Jeong S.E."/>
        </authorList>
    </citation>
    <scope>NUCLEOTIDE SEQUENCE [LARGE SCALE GENOMIC DNA]</scope>
    <source>
        <strain evidence="2 3">Pch-N</strain>
    </source>
</reference>
<organism evidence="2 3">
    <name type="scientific">Nocardioides simplex</name>
    <name type="common">Arthrobacter simplex</name>
    <dbReference type="NCBI Taxonomy" id="2045"/>
    <lineage>
        <taxon>Bacteria</taxon>
        <taxon>Bacillati</taxon>
        <taxon>Actinomycetota</taxon>
        <taxon>Actinomycetes</taxon>
        <taxon>Propionibacteriales</taxon>
        <taxon>Nocardioidaceae</taxon>
        <taxon>Pimelobacter</taxon>
    </lineage>
</organism>
<feature type="domain" description="HTH arsR-type" evidence="1">
    <location>
        <begin position="1"/>
        <end position="92"/>
    </location>
</feature>
<dbReference type="Proteomes" id="UP000449906">
    <property type="component" value="Unassembled WGS sequence"/>
</dbReference>
<dbReference type="PANTHER" id="PTHR39168:SF2">
    <property type="entry name" value="HTH-TYPE TRANSCRIPTIONAL REGULATOR CMTR"/>
    <property type="match status" value="1"/>
</dbReference>
<accession>A0A7J5DQU6</accession>
<protein>
    <submittedName>
        <fullName evidence="2">Helix-turn-helix transcriptional regulator</fullName>
    </submittedName>
</protein>
<dbReference type="PANTHER" id="PTHR39168">
    <property type="entry name" value="TRANSCRIPTIONAL REGULATOR-RELATED"/>
    <property type="match status" value="1"/>
</dbReference>
<name>A0A7J5DQU6_NOCSI</name>
<dbReference type="GO" id="GO:0097063">
    <property type="term" value="F:cadmium ion sensor activity"/>
    <property type="evidence" value="ECO:0007669"/>
    <property type="project" value="TreeGrafter"/>
</dbReference>
<dbReference type="EMBL" id="WBVM01000006">
    <property type="protein sequence ID" value="KAB2807139.1"/>
    <property type="molecule type" value="Genomic_DNA"/>
</dbReference>
<dbReference type="GO" id="GO:0003700">
    <property type="term" value="F:DNA-binding transcription factor activity"/>
    <property type="evidence" value="ECO:0007669"/>
    <property type="project" value="InterPro"/>
</dbReference>